<accession>F6ISX3</accession>
<protein>
    <submittedName>
        <fullName evidence="1">Prophage protein</fullName>
    </submittedName>
</protein>
<name>F6ISX3_LACPE</name>
<sequence length="105" mass="12276">MQSGIDSDRFWELDFGELMVQVIANNRNRIDDMRMRAVMDHKQAEMMAFALNDPSKMPSVEEAYPFIKTATRTSSDSVPEWKRDQLLLMQQSQKIKTAREFNKTT</sequence>
<reference evidence="1" key="1">
    <citation type="journal article" date="2011" name="J. Bacteriol.">
        <title>Annotated genome sequence of Lactobacillus pentosus MP-10, which has probiotic potential, from naturally fermented Alorena green table olives.</title>
        <authorList>
            <person name="Abriouel H."/>
            <person name="Benomar N."/>
            <person name="Perez Pulido R."/>
            <person name="Canamero M.M."/>
            <person name="Galvez A."/>
        </authorList>
    </citation>
    <scope>NUCLEOTIDE SEQUENCE</scope>
    <source>
        <strain evidence="1">MP-10</strain>
    </source>
</reference>
<gene>
    <name evidence="1" type="ORF">LPE_00650</name>
</gene>
<dbReference type="EMBL" id="FR871764">
    <property type="protein sequence ID" value="CCB81641.1"/>
    <property type="molecule type" value="Genomic_DNA"/>
</dbReference>
<proteinExistence type="predicted"/>
<organism evidence="1">
    <name type="scientific">Lactiplantibacillus pentosus MP-10</name>
    <dbReference type="NCBI Taxonomy" id="1028490"/>
    <lineage>
        <taxon>Bacteria</taxon>
        <taxon>Bacillati</taxon>
        <taxon>Bacillota</taxon>
        <taxon>Bacilli</taxon>
        <taxon>Lactobacillales</taxon>
        <taxon>Lactobacillaceae</taxon>
        <taxon>Lactiplantibacillus</taxon>
    </lineage>
</organism>
<dbReference type="AlphaFoldDB" id="F6ISX3"/>
<evidence type="ECO:0000313" key="1">
    <source>
        <dbReference type="EMBL" id="CCB81641.1"/>
    </source>
</evidence>